<organism evidence="4">
    <name type="scientific">Taenia asiatica</name>
    <name type="common">Asian tapeworm</name>
    <dbReference type="NCBI Taxonomy" id="60517"/>
    <lineage>
        <taxon>Eukaryota</taxon>
        <taxon>Metazoa</taxon>
        <taxon>Spiralia</taxon>
        <taxon>Lophotrochozoa</taxon>
        <taxon>Platyhelminthes</taxon>
        <taxon>Cestoda</taxon>
        <taxon>Eucestoda</taxon>
        <taxon>Cyclophyllidea</taxon>
        <taxon>Taeniidae</taxon>
        <taxon>Taenia</taxon>
    </lineage>
</organism>
<name>A0A0R3VXI3_TAEAS</name>
<evidence type="ECO:0000313" key="2">
    <source>
        <dbReference type="EMBL" id="VDK24406.1"/>
    </source>
</evidence>
<dbReference type="WBParaSite" id="TASK_0000212701-mRNA-1">
    <property type="protein sequence ID" value="TASK_0000212701-mRNA-1"/>
    <property type="gene ID" value="TASK_0000212701"/>
</dbReference>
<dbReference type="AlphaFoldDB" id="A0A0R3VXI3"/>
<feature type="region of interest" description="Disordered" evidence="1">
    <location>
        <begin position="1"/>
        <end position="223"/>
    </location>
</feature>
<sequence length="278" mass="31202">MADPKATTKDARSLVRFQSDSPISLSEKQELSSSMVRSAIESIEQELRDHRGHHRSHEGAQTERKHRRTVSESTGPSGSPVTKRPCLRKSDGHLPLDELDLLERHSTSPSLSTTTDEDDVNYGDVKKKDGKEKEMTDVEMVRLPLSPTDVEDNPDSVAVISDSDEEGLDSTIAEDDDEDDDDDIDTDDEDEEGKGVEEQESREEIKRDGELKSSMSAATETDLQEEMRQYLPPPCPLEYAENPLLHMSPQVGFHIRALILQPWPISSRVKIKGRFFCS</sequence>
<proteinExistence type="predicted"/>
<feature type="compositionally biased region" description="Acidic residues" evidence="1">
    <location>
        <begin position="162"/>
        <end position="192"/>
    </location>
</feature>
<evidence type="ECO:0000256" key="1">
    <source>
        <dbReference type="SAM" id="MobiDB-lite"/>
    </source>
</evidence>
<protein>
    <submittedName>
        <fullName evidence="4">Zgc:</fullName>
    </submittedName>
</protein>
<reference evidence="2 3" key="2">
    <citation type="submission" date="2018-11" db="EMBL/GenBank/DDBJ databases">
        <authorList>
            <consortium name="Pathogen Informatics"/>
        </authorList>
    </citation>
    <scope>NUCLEOTIDE SEQUENCE [LARGE SCALE GENOMIC DNA]</scope>
</reference>
<dbReference type="Proteomes" id="UP000282613">
    <property type="component" value="Unassembled WGS sequence"/>
</dbReference>
<feature type="compositionally biased region" description="Basic and acidic residues" evidence="1">
    <location>
        <begin position="193"/>
        <end position="211"/>
    </location>
</feature>
<accession>A0A0R3VXI3</accession>
<dbReference type="STRING" id="60517.A0A0R3VXI3"/>
<evidence type="ECO:0000313" key="3">
    <source>
        <dbReference type="Proteomes" id="UP000282613"/>
    </source>
</evidence>
<reference evidence="4" key="1">
    <citation type="submission" date="2017-02" db="UniProtKB">
        <authorList>
            <consortium name="WormBaseParasite"/>
        </authorList>
    </citation>
    <scope>IDENTIFICATION</scope>
</reference>
<gene>
    <name evidence="2" type="ORF">TASK_LOCUS2128</name>
</gene>
<evidence type="ECO:0000313" key="4">
    <source>
        <dbReference type="WBParaSite" id="TASK_0000212701-mRNA-1"/>
    </source>
</evidence>
<feature type="compositionally biased region" description="Polar residues" evidence="1">
    <location>
        <begin position="71"/>
        <end position="80"/>
    </location>
</feature>
<feature type="compositionally biased region" description="Basic and acidic residues" evidence="1">
    <location>
        <begin position="124"/>
        <end position="140"/>
    </location>
</feature>
<feature type="compositionally biased region" description="Polar residues" evidence="1">
    <location>
        <begin position="16"/>
        <end position="36"/>
    </location>
</feature>
<feature type="compositionally biased region" description="Basic and acidic residues" evidence="1">
    <location>
        <begin position="88"/>
        <end position="106"/>
    </location>
</feature>
<dbReference type="OrthoDB" id="6280315at2759"/>
<keyword evidence="3" id="KW-1185">Reference proteome</keyword>
<dbReference type="EMBL" id="UYRS01001050">
    <property type="protein sequence ID" value="VDK24406.1"/>
    <property type="molecule type" value="Genomic_DNA"/>
</dbReference>
<feature type="compositionally biased region" description="Basic and acidic residues" evidence="1">
    <location>
        <begin position="1"/>
        <end position="13"/>
    </location>
</feature>